<dbReference type="InterPro" id="IPR050121">
    <property type="entry name" value="Cytochrome_P450_monoxygenase"/>
</dbReference>
<dbReference type="PANTHER" id="PTHR24305:SF190">
    <property type="entry name" value="P450, PUTATIVE (EUROFUNG)-RELATED"/>
    <property type="match status" value="1"/>
</dbReference>
<evidence type="ECO:0000313" key="4">
    <source>
        <dbReference type="EMBL" id="KAK4032246.1"/>
    </source>
</evidence>
<evidence type="ECO:0000256" key="2">
    <source>
        <dbReference type="ARBA" id="ARBA00022723"/>
    </source>
</evidence>
<organism evidence="4 5">
    <name type="scientific">Parachaetomium inaequale</name>
    <dbReference type="NCBI Taxonomy" id="2588326"/>
    <lineage>
        <taxon>Eukaryota</taxon>
        <taxon>Fungi</taxon>
        <taxon>Dikarya</taxon>
        <taxon>Ascomycota</taxon>
        <taxon>Pezizomycotina</taxon>
        <taxon>Sordariomycetes</taxon>
        <taxon>Sordariomycetidae</taxon>
        <taxon>Sordariales</taxon>
        <taxon>Chaetomiaceae</taxon>
        <taxon>Parachaetomium</taxon>
    </lineage>
</organism>
<dbReference type="CDD" id="cd11060">
    <property type="entry name" value="CYP57A1-like"/>
    <property type="match status" value="1"/>
</dbReference>
<comment type="caution">
    <text evidence="4">The sequence shown here is derived from an EMBL/GenBank/DDBJ whole genome shotgun (WGS) entry which is preliminary data.</text>
</comment>
<proteinExistence type="predicted"/>
<dbReference type="Gene3D" id="1.10.630.10">
    <property type="entry name" value="Cytochrome P450"/>
    <property type="match status" value="1"/>
</dbReference>
<dbReference type="EMBL" id="MU854631">
    <property type="protein sequence ID" value="KAK4032246.1"/>
    <property type="molecule type" value="Genomic_DNA"/>
</dbReference>
<dbReference type="GO" id="GO:0016705">
    <property type="term" value="F:oxidoreductase activity, acting on paired donors, with incorporation or reduction of molecular oxygen"/>
    <property type="evidence" value="ECO:0007669"/>
    <property type="project" value="InterPro"/>
</dbReference>
<name>A0AAN6SKZ1_9PEZI</name>
<dbReference type="Pfam" id="PF00067">
    <property type="entry name" value="p450"/>
    <property type="match status" value="1"/>
</dbReference>
<gene>
    <name evidence="4" type="ORF">C8A01DRAFT_20659</name>
</gene>
<keyword evidence="5" id="KW-1185">Reference proteome</keyword>
<dbReference type="GO" id="GO:0005506">
    <property type="term" value="F:iron ion binding"/>
    <property type="evidence" value="ECO:0007669"/>
    <property type="project" value="InterPro"/>
</dbReference>
<dbReference type="InterPro" id="IPR001128">
    <property type="entry name" value="Cyt_P450"/>
</dbReference>
<sequence length="474" mass="53238">MLPLFSAVAALGVLLSVTLLAAIWRAFFPRLASVPGPFAARFTDLWYAYRIYRGGFDKDNRRLHQKYGPVVRYGVNRFSIADPLAANVIYGPGSKFTKSSWYKTWSAPSPHAWSLFSDQDAKRHASNRRQYQNTYSMSALVHYESYVDECADLFCQRLSEMMASDSWSRPVDMGHWLQCYAFDVIGMITYSKRIGFLDFGEDVGDVMRNLGDHLAYASVVGVYPWLHPLLSTVRNWLAGSRGKGRQFIVNFTQECMAAHQAKPKAEISIPEDDAKGEPQRETVDFLSKFVQKHSENPSAFTTYHVLSGCVSNMVAGSDTTSISLSAILYHVLRNPDVLNRLREEVDQHSPQDKASPHITFAKSQSMPYLQAVIKEALRMHPATGLPLERVVPEGGLTISGVFFPEGVIVGINSWVEHANKAIFGDDADTFNPDRWFREDKGRISAMNRHWMPVSVSQYLSSILGVPDYGLAMLI</sequence>
<dbReference type="PANTHER" id="PTHR24305">
    <property type="entry name" value="CYTOCHROME P450"/>
    <property type="match status" value="1"/>
</dbReference>
<dbReference type="SUPFAM" id="SSF48264">
    <property type="entry name" value="Cytochrome P450"/>
    <property type="match status" value="1"/>
</dbReference>
<dbReference type="InterPro" id="IPR002401">
    <property type="entry name" value="Cyt_P450_E_grp-I"/>
</dbReference>
<dbReference type="PRINTS" id="PR00463">
    <property type="entry name" value="EP450I"/>
</dbReference>
<dbReference type="InterPro" id="IPR036396">
    <property type="entry name" value="Cyt_P450_sf"/>
</dbReference>
<dbReference type="GO" id="GO:0004497">
    <property type="term" value="F:monooxygenase activity"/>
    <property type="evidence" value="ECO:0007669"/>
    <property type="project" value="InterPro"/>
</dbReference>
<keyword evidence="3" id="KW-0408">Iron</keyword>
<reference evidence="5" key="1">
    <citation type="journal article" date="2023" name="Mol. Phylogenet. Evol.">
        <title>Genome-scale phylogeny and comparative genomics of the fungal order Sordariales.</title>
        <authorList>
            <person name="Hensen N."/>
            <person name="Bonometti L."/>
            <person name="Westerberg I."/>
            <person name="Brannstrom I.O."/>
            <person name="Guillou S."/>
            <person name="Cros-Aarteil S."/>
            <person name="Calhoun S."/>
            <person name="Haridas S."/>
            <person name="Kuo A."/>
            <person name="Mondo S."/>
            <person name="Pangilinan J."/>
            <person name="Riley R."/>
            <person name="LaButti K."/>
            <person name="Andreopoulos B."/>
            <person name="Lipzen A."/>
            <person name="Chen C."/>
            <person name="Yan M."/>
            <person name="Daum C."/>
            <person name="Ng V."/>
            <person name="Clum A."/>
            <person name="Steindorff A."/>
            <person name="Ohm R.A."/>
            <person name="Martin F."/>
            <person name="Silar P."/>
            <person name="Natvig D.O."/>
            <person name="Lalanne C."/>
            <person name="Gautier V."/>
            <person name="Ament-Velasquez S.L."/>
            <person name="Kruys A."/>
            <person name="Hutchinson M.I."/>
            <person name="Powell A.J."/>
            <person name="Barry K."/>
            <person name="Miller A.N."/>
            <person name="Grigoriev I.V."/>
            <person name="Debuchy R."/>
            <person name="Gladieux P."/>
            <person name="Hiltunen Thoren M."/>
            <person name="Johannesson H."/>
        </authorList>
    </citation>
    <scope>NUCLEOTIDE SEQUENCE [LARGE SCALE GENOMIC DNA]</scope>
    <source>
        <strain evidence="5">CBS 284.82</strain>
    </source>
</reference>
<dbReference type="GO" id="GO:0020037">
    <property type="term" value="F:heme binding"/>
    <property type="evidence" value="ECO:0007669"/>
    <property type="project" value="InterPro"/>
</dbReference>
<dbReference type="Proteomes" id="UP001303115">
    <property type="component" value="Unassembled WGS sequence"/>
</dbReference>
<evidence type="ECO:0000313" key="5">
    <source>
        <dbReference type="Proteomes" id="UP001303115"/>
    </source>
</evidence>
<dbReference type="PRINTS" id="PR00385">
    <property type="entry name" value="P450"/>
</dbReference>
<accession>A0AAN6SKZ1</accession>
<dbReference type="AlphaFoldDB" id="A0AAN6SKZ1"/>
<protein>
    <submittedName>
        <fullName evidence="4">Cytochrome P450</fullName>
    </submittedName>
</protein>
<evidence type="ECO:0000256" key="1">
    <source>
        <dbReference type="ARBA" id="ARBA00022617"/>
    </source>
</evidence>
<keyword evidence="1" id="KW-0349">Heme</keyword>
<evidence type="ECO:0000256" key="3">
    <source>
        <dbReference type="ARBA" id="ARBA00023004"/>
    </source>
</evidence>
<keyword evidence="2" id="KW-0479">Metal-binding</keyword>